<accession>A0A015K7X3</accession>
<evidence type="ECO:0000313" key="2">
    <source>
        <dbReference type="Proteomes" id="UP000022910"/>
    </source>
</evidence>
<name>A0A015K7X3_RHIIW</name>
<dbReference type="OrthoDB" id="1751604at2759"/>
<evidence type="ECO:0000313" key="1">
    <source>
        <dbReference type="EMBL" id="EXX63599.1"/>
    </source>
</evidence>
<gene>
    <name evidence="1" type="ORF">RirG_150890</name>
</gene>
<organism evidence="1 2">
    <name type="scientific">Rhizophagus irregularis (strain DAOM 197198w)</name>
    <name type="common">Glomus intraradices</name>
    <dbReference type="NCBI Taxonomy" id="1432141"/>
    <lineage>
        <taxon>Eukaryota</taxon>
        <taxon>Fungi</taxon>
        <taxon>Fungi incertae sedis</taxon>
        <taxon>Mucoromycota</taxon>
        <taxon>Glomeromycotina</taxon>
        <taxon>Glomeromycetes</taxon>
        <taxon>Glomerales</taxon>
        <taxon>Glomeraceae</taxon>
        <taxon>Rhizophagus</taxon>
    </lineage>
</organism>
<evidence type="ECO:0008006" key="3">
    <source>
        <dbReference type="Google" id="ProtNLM"/>
    </source>
</evidence>
<dbReference type="AlphaFoldDB" id="A0A015K7X3"/>
<dbReference type="HOGENOM" id="CLU_028913_2_1_1"/>
<keyword evidence="2" id="KW-1185">Reference proteome</keyword>
<dbReference type="STRING" id="1432141.A0A015K7X3"/>
<reference evidence="1 2" key="1">
    <citation type="submission" date="2014-02" db="EMBL/GenBank/DDBJ databases">
        <title>Single nucleus genome sequencing reveals high similarity among nuclei of an endomycorrhizal fungus.</title>
        <authorList>
            <person name="Lin K."/>
            <person name="Geurts R."/>
            <person name="Zhang Z."/>
            <person name="Limpens E."/>
            <person name="Saunders D.G."/>
            <person name="Mu D."/>
            <person name="Pang E."/>
            <person name="Cao H."/>
            <person name="Cha H."/>
            <person name="Lin T."/>
            <person name="Zhou Q."/>
            <person name="Shang Y."/>
            <person name="Li Y."/>
            <person name="Ivanov S."/>
            <person name="Sharma T."/>
            <person name="Velzen R.V."/>
            <person name="Ruijter N.D."/>
            <person name="Aanen D.K."/>
            <person name="Win J."/>
            <person name="Kamoun S."/>
            <person name="Bisseling T."/>
            <person name="Huang S."/>
        </authorList>
    </citation>
    <scope>NUCLEOTIDE SEQUENCE [LARGE SCALE GENOMIC DNA]</scope>
    <source>
        <strain evidence="2">DAOM197198w</strain>
    </source>
</reference>
<protein>
    <recommendedName>
        <fullName evidence="3">F-box domain-containing protein</fullName>
    </recommendedName>
</protein>
<sequence>MACTKLFSGDLPELTNEIIKYFWNDFSTLHSCILVNRLWCRLAITLLWENPFLKNNPKNYHFIEIYLNRLNDDDKKKLDEYGINNELFPSNTTFNYPSFIKCLNTQKVSSSIKTWVEIKTKFSNFNQYFKLPSFIFLSLIRIFIDNEVNLHTLEVEVSYTLENITNDCFKSVLQLMLRNPKFTGKIKNLAINFNRLASNLLSYLKRFNPICNSILSLYIHSSMDDYAEKDLSRIISLQQNLEKIYFNRKIYPLKSLKNSNCSNTLKVIIFYDIYFENLGVNFNEAFEQLNVLESIHILNCYPINTMFVQQIINLTKPFKLKSLFMDKRSVPHIDSLKLLLQKSGDYLEYVGFESSIDYELKLHLFKLFQIYCIKIKFLSLLGFDDKISFPALDLVKEFQHNLNYLIINFSQFGYDQISYDDKLSSIILHNLGQILPDRLEYLSMALKFNINDLEVFFKNSQNVFIRKLLIRNKFYQENENVLPCIKEYVMKEKRVSYLAMENLPVTNNERRDLYYLKDEVKEFKLYDIQVKKYNYLCIQVSDFINESY</sequence>
<dbReference type="Proteomes" id="UP000022910">
    <property type="component" value="Unassembled WGS sequence"/>
</dbReference>
<comment type="caution">
    <text evidence="1">The sequence shown here is derived from an EMBL/GenBank/DDBJ whole genome shotgun (WGS) entry which is preliminary data.</text>
</comment>
<proteinExistence type="predicted"/>
<dbReference type="EMBL" id="JEMT01023865">
    <property type="protein sequence ID" value="EXX63599.1"/>
    <property type="molecule type" value="Genomic_DNA"/>
</dbReference>